<evidence type="ECO:0000313" key="1">
    <source>
        <dbReference type="EMBL" id="TGN39439.1"/>
    </source>
</evidence>
<name>A0A4Z1BIS9_9GAMM</name>
<organism evidence="1 2">
    <name type="scientific">Marinobacter confluentis</name>
    <dbReference type="NCBI Taxonomy" id="1697557"/>
    <lineage>
        <taxon>Bacteria</taxon>
        <taxon>Pseudomonadati</taxon>
        <taxon>Pseudomonadota</taxon>
        <taxon>Gammaproteobacteria</taxon>
        <taxon>Pseudomonadales</taxon>
        <taxon>Marinobacteraceae</taxon>
        <taxon>Marinobacter</taxon>
    </lineage>
</organism>
<gene>
    <name evidence="1" type="ORF">E5Q11_12500</name>
</gene>
<dbReference type="Proteomes" id="UP000298325">
    <property type="component" value="Unassembled WGS sequence"/>
</dbReference>
<reference evidence="1 2" key="1">
    <citation type="submission" date="2019-04" db="EMBL/GenBank/DDBJ databases">
        <authorList>
            <person name="Park S."/>
            <person name="Yoon J.-H."/>
        </authorList>
    </citation>
    <scope>NUCLEOTIDE SEQUENCE [LARGE SCALE GENOMIC DNA]</scope>
    <source>
        <strain evidence="1 2">HJM-18</strain>
    </source>
</reference>
<comment type="caution">
    <text evidence="1">The sequence shown here is derived from an EMBL/GenBank/DDBJ whole genome shotgun (WGS) entry which is preliminary data.</text>
</comment>
<dbReference type="EMBL" id="SRPF01000003">
    <property type="protein sequence ID" value="TGN39439.1"/>
    <property type="molecule type" value="Genomic_DNA"/>
</dbReference>
<dbReference type="OrthoDB" id="6370009at2"/>
<proteinExistence type="predicted"/>
<accession>A0A4Z1BIS9</accession>
<evidence type="ECO:0000313" key="2">
    <source>
        <dbReference type="Proteomes" id="UP000298325"/>
    </source>
</evidence>
<dbReference type="RefSeq" id="WP_135803748.1">
    <property type="nucleotide sequence ID" value="NZ_SRPF01000003.1"/>
</dbReference>
<dbReference type="AlphaFoldDB" id="A0A4Z1BIS9"/>
<protein>
    <submittedName>
        <fullName evidence="1">Uncharacterized protein</fullName>
    </submittedName>
</protein>
<keyword evidence="2" id="KW-1185">Reference proteome</keyword>
<sequence length="81" mass="9190">MATTDQPFEQALLYLRAAGHDTGAETRTRLQCFILAQRDKNPGLKTAELLQNLPQWFDLPRSCPDHPWPPIARTSIGYPNE</sequence>